<comment type="caution">
    <text evidence="2">The sequence shown here is derived from an EMBL/GenBank/DDBJ whole genome shotgun (WGS) entry which is preliminary data.</text>
</comment>
<dbReference type="AlphaFoldDB" id="A0ABD0LGQ2"/>
<proteinExistence type="predicted"/>
<protein>
    <submittedName>
        <fullName evidence="2">Uncharacterized protein</fullName>
    </submittedName>
</protein>
<evidence type="ECO:0000313" key="2">
    <source>
        <dbReference type="EMBL" id="KAK7498418.1"/>
    </source>
</evidence>
<dbReference type="Proteomes" id="UP001519460">
    <property type="component" value="Unassembled WGS sequence"/>
</dbReference>
<dbReference type="EMBL" id="JACVVK020000051">
    <property type="protein sequence ID" value="KAK7498418.1"/>
    <property type="molecule type" value="Genomic_DNA"/>
</dbReference>
<evidence type="ECO:0000313" key="3">
    <source>
        <dbReference type="Proteomes" id="UP001519460"/>
    </source>
</evidence>
<organism evidence="2 3">
    <name type="scientific">Batillaria attramentaria</name>
    <dbReference type="NCBI Taxonomy" id="370345"/>
    <lineage>
        <taxon>Eukaryota</taxon>
        <taxon>Metazoa</taxon>
        <taxon>Spiralia</taxon>
        <taxon>Lophotrochozoa</taxon>
        <taxon>Mollusca</taxon>
        <taxon>Gastropoda</taxon>
        <taxon>Caenogastropoda</taxon>
        <taxon>Sorbeoconcha</taxon>
        <taxon>Cerithioidea</taxon>
        <taxon>Batillariidae</taxon>
        <taxon>Batillaria</taxon>
    </lineage>
</organism>
<evidence type="ECO:0000256" key="1">
    <source>
        <dbReference type="SAM" id="MobiDB-lite"/>
    </source>
</evidence>
<sequence length="119" mass="13601">MFSASVTGSDGRPQRPAPLHAVTQPAQVGPTQHHVYPVHHGHGFPLRQHPPPLPGQRHQGRDQRYYGVRSATRALGRVHPSVHPGRRRTWRETDEKRVYEERRGLVKRMSTEHRSDSSD</sequence>
<accession>A0ABD0LGQ2</accession>
<keyword evidence="3" id="KW-1185">Reference proteome</keyword>
<name>A0ABD0LGQ2_9CAEN</name>
<feature type="region of interest" description="Disordered" evidence="1">
    <location>
        <begin position="1"/>
        <end position="64"/>
    </location>
</feature>
<gene>
    <name evidence="2" type="ORF">BaRGS_00010372</name>
</gene>
<feature type="region of interest" description="Disordered" evidence="1">
    <location>
        <begin position="97"/>
        <end position="119"/>
    </location>
</feature>
<reference evidence="2 3" key="1">
    <citation type="journal article" date="2023" name="Sci. Data">
        <title>Genome assembly of the Korean intertidal mud-creeper Batillaria attramentaria.</title>
        <authorList>
            <person name="Patra A.K."/>
            <person name="Ho P.T."/>
            <person name="Jun S."/>
            <person name="Lee S.J."/>
            <person name="Kim Y."/>
            <person name="Won Y.J."/>
        </authorList>
    </citation>
    <scope>NUCLEOTIDE SEQUENCE [LARGE SCALE GENOMIC DNA]</scope>
    <source>
        <strain evidence="2">Wonlab-2016</strain>
    </source>
</reference>